<comment type="caution">
    <text evidence="2">The sequence shown here is derived from an EMBL/GenBank/DDBJ whole genome shotgun (WGS) entry which is preliminary data.</text>
</comment>
<keyword evidence="3" id="KW-1185">Reference proteome</keyword>
<dbReference type="SUPFAM" id="SSF75304">
    <property type="entry name" value="Amidase signature (AS) enzymes"/>
    <property type="match status" value="1"/>
</dbReference>
<dbReference type="PANTHER" id="PTHR46310">
    <property type="entry name" value="AMIDASE 1"/>
    <property type="match status" value="1"/>
</dbReference>
<protein>
    <submittedName>
        <fullName evidence="2">DUF3225 domain-containing protein</fullName>
    </submittedName>
</protein>
<dbReference type="EMBL" id="WLYK01000002">
    <property type="protein sequence ID" value="MTD14302.1"/>
    <property type="molecule type" value="Genomic_DNA"/>
</dbReference>
<dbReference type="SUPFAM" id="SSF54427">
    <property type="entry name" value="NTF2-like"/>
    <property type="match status" value="1"/>
</dbReference>
<dbReference type="Proteomes" id="UP000460221">
    <property type="component" value="Unassembled WGS sequence"/>
</dbReference>
<proteinExistence type="predicted"/>
<evidence type="ECO:0000313" key="3">
    <source>
        <dbReference type="Proteomes" id="UP000460221"/>
    </source>
</evidence>
<name>A0A7K1FJI9_9ACTN</name>
<accession>A0A7K1FJI9</accession>
<dbReference type="InterPro" id="IPR023631">
    <property type="entry name" value="Amidase_dom"/>
</dbReference>
<organism evidence="2 3">
    <name type="scientific">Nakamurella alba</name>
    <dbReference type="NCBI Taxonomy" id="2665158"/>
    <lineage>
        <taxon>Bacteria</taxon>
        <taxon>Bacillati</taxon>
        <taxon>Actinomycetota</taxon>
        <taxon>Actinomycetes</taxon>
        <taxon>Nakamurellales</taxon>
        <taxon>Nakamurellaceae</taxon>
        <taxon>Nakamurella</taxon>
    </lineage>
</organism>
<dbReference type="PANTHER" id="PTHR46310:SF7">
    <property type="entry name" value="AMIDASE 1"/>
    <property type="match status" value="1"/>
</dbReference>
<sequence>MTPIDPADAVPDGLLEAFRAYERALMTDDIDAMDSLFAAGPETLRGDRGGLLVGHEAIAAFRRGRGGAPARTLGDLHVQVVDADTALIMVVTLAASGGRGLQTQLWRRIDGTWQVTAAQVGPPPQTFDPTVWRVVGDPLVAGAESGPLAGEGIAVKDVFAVAGHQVGAGVPAYLAGSPLAETSAAAVGLLLAAGASVRGIARTDQFAYSIAGTNEHYGAPVNPVVTGAVPGGSTSGSATAVSLGAAKIGLGTDTAGSIRVPASYQGLWGLRTTHGSVPTDGLLALAPDFDTVGLLTRDSELLRRAAAVLVPSATAGCGGLVMDPAVIARASADVAAAVAAAVDGLGTRNTVDLGDLEKAYEAFRVHQAFQAWQVHGEWITSHPGALKGAAAGRFEIAAAVTVEQDAAARQVLAGARSRWDEALGDGVLVLPSAASAPPLLTDPPEAVDRVRAATLTLTCVAGITGRPAVSVPGLTVEGGPVGLCLVGPRGSDLALLDRAAALAATRP</sequence>
<dbReference type="InterPro" id="IPR036928">
    <property type="entry name" value="AS_sf"/>
</dbReference>
<reference evidence="2 3" key="1">
    <citation type="submission" date="2019-11" db="EMBL/GenBank/DDBJ databases">
        <authorList>
            <person name="Jiang L.-Q."/>
        </authorList>
    </citation>
    <scope>NUCLEOTIDE SEQUENCE [LARGE SCALE GENOMIC DNA]</scope>
    <source>
        <strain evidence="2 3">YIM 132087</strain>
    </source>
</reference>
<feature type="domain" description="Amidase" evidence="1">
    <location>
        <begin position="142"/>
        <end position="303"/>
    </location>
</feature>
<dbReference type="Gene3D" id="3.10.450.50">
    <property type="match status" value="1"/>
</dbReference>
<dbReference type="RefSeq" id="WP_154768292.1">
    <property type="nucleotide sequence ID" value="NZ_WLYK01000002.1"/>
</dbReference>
<dbReference type="Pfam" id="PF11533">
    <property type="entry name" value="AtzH-like"/>
    <property type="match status" value="1"/>
</dbReference>
<dbReference type="InterPro" id="IPR024507">
    <property type="entry name" value="AtzH-like"/>
</dbReference>
<dbReference type="Gene3D" id="3.90.1300.10">
    <property type="entry name" value="Amidase signature (AS) domain"/>
    <property type="match status" value="1"/>
</dbReference>
<evidence type="ECO:0000259" key="1">
    <source>
        <dbReference type="Pfam" id="PF01425"/>
    </source>
</evidence>
<dbReference type="InterPro" id="IPR032710">
    <property type="entry name" value="NTF2-like_dom_sf"/>
</dbReference>
<gene>
    <name evidence="2" type="ORF">GIS00_10115</name>
</gene>
<dbReference type="AlphaFoldDB" id="A0A7K1FJI9"/>
<evidence type="ECO:0000313" key="2">
    <source>
        <dbReference type="EMBL" id="MTD14302.1"/>
    </source>
</evidence>
<dbReference type="Pfam" id="PF01425">
    <property type="entry name" value="Amidase"/>
    <property type="match status" value="1"/>
</dbReference>